<evidence type="ECO:0000313" key="5">
    <source>
        <dbReference type="EMBL" id="CEL99706.1"/>
    </source>
</evidence>
<dbReference type="GO" id="GO:0008270">
    <property type="term" value="F:zinc ion binding"/>
    <property type="evidence" value="ECO:0007669"/>
    <property type="project" value="UniProtKB-KW"/>
</dbReference>
<dbReference type="CDD" id="cd16449">
    <property type="entry name" value="RING-HC"/>
    <property type="match status" value="1"/>
</dbReference>
<feature type="compositionally biased region" description="Low complexity" evidence="3">
    <location>
        <begin position="36"/>
        <end position="46"/>
    </location>
</feature>
<accession>A0A0G4EQG1</accession>
<evidence type="ECO:0000256" key="3">
    <source>
        <dbReference type="SAM" id="MobiDB-lite"/>
    </source>
</evidence>
<keyword evidence="1" id="KW-0863">Zinc-finger</keyword>
<dbReference type="PROSITE" id="PS50089">
    <property type="entry name" value="ZF_RING_2"/>
    <property type="match status" value="1"/>
</dbReference>
<dbReference type="Gene3D" id="3.30.40.10">
    <property type="entry name" value="Zinc/RING finger domain, C3HC4 (zinc finger)"/>
    <property type="match status" value="1"/>
</dbReference>
<dbReference type="InterPro" id="IPR013083">
    <property type="entry name" value="Znf_RING/FYVE/PHD"/>
</dbReference>
<feature type="compositionally biased region" description="Basic residues" evidence="3">
    <location>
        <begin position="1"/>
        <end position="12"/>
    </location>
</feature>
<evidence type="ECO:0000313" key="6">
    <source>
        <dbReference type="Proteomes" id="UP000041254"/>
    </source>
</evidence>
<keyword evidence="1" id="KW-0862">Zinc</keyword>
<reference evidence="5 6" key="1">
    <citation type="submission" date="2014-11" db="EMBL/GenBank/DDBJ databases">
        <authorList>
            <person name="Zhu J."/>
            <person name="Qi W."/>
            <person name="Song R."/>
        </authorList>
    </citation>
    <scope>NUCLEOTIDE SEQUENCE [LARGE SCALE GENOMIC DNA]</scope>
</reference>
<feature type="region of interest" description="Disordered" evidence="3">
    <location>
        <begin position="1"/>
        <end position="52"/>
    </location>
</feature>
<feature type="compositionally biased region" description="Polar residues" evidence="3">
    <location>
        <begin position="228"/>
        <end position="237"/>
    </location>
</feature>
<feature type="region of interest" description="Disordered" evidence="3">
    <location>
        <begin position="225"/>
        <end position="244"/>
    </location>
</feature>
<dbReference type="OrthoDB" id="1711136at2759"/>
<dbReference type="VEuPathDB" id="CryptoDB:Vbra_8014"/>
<dbReference type="PhylomeDB" id="A0A0G4EQG1"/>
<organism evidence="5 6">
    <name type="scientific">Vitrella brassicaformis (strain CCMP3155)</name>
    <dbReference type="NCBI Taxonomy" id="1169540"/>
    <lineage>
        <taxon>Eukaryota</taxon>
        <taxon>Sar</taxon>
        <taxon>Alveolata</taxon>
        <taxon>Colpodellida</taxon>
        <taxon>Vitrellaceae</taxon>
        <taxon>Vitrella</taxon>
    </lineage>
</organism>
<feature type="coiled-coil region" evidence="2">
    <location>
        <begin position="118"/>
        <end position="145"/>
    </location>
</feature>
<dbReference type="SMART" id="SM00184">
    <property type="entry name" value="RING"/>
    <property type="match status" value="1"/>
</dbReference>
<dbReference type="AlphaFoldDB" id="A0A0G4EQG1"/>
<name>A0A0G4EQG1_VITBC</name>
<sequence>MTDRGWRKKNHSGHQQGSATAGYGGPFPVSSGRPNASGAEASASRAAGHRHGLNDPAVLKAYASGKEVRAGKHTPASASSQVATTSADGKVGSKVVDGGVPSRQTARTGEGMVLQHLLRGKQGETEGLRKELEKAKKSHHELEERWKEKLRVMEAHYREKLESMKRASDGKKVGEMDVLARGFPVVDSLASMDLEGVTAFINDVHNKQARLSEIEQQAQMRLKELTADSPSTRTGEQTPEADPDGGLCGVCQENEKDVRFLPCGHTAICWVCFERYVLQLPVADRQCPQCYTAYESATYQ</sequence>
<dbReference type="Proteomes" id="UP000041254">
    <property type="component" value="Unassembled WGS sequence"/>
</dbReference>
<dbReference type="InParanoid" id="A0A0G4EQG1"/>
<evidence type="ECO:0000256" key="1">
    <source>
        <dbReference type="PROSITE-ProRule" id="PRU00175"/>
    </source>
</evidence>
<feature type="compositionally biased region" description="Low complexity" evidence="3">
    <location>
        <begin position="74"/>
        <end position="100"/>
    </location>
</feature>
<gene>
    <name evidence="5" type="ORF">Vbra_8014</name>
</gene>
<dbReference type="SUPFAM" id="SSF57850">
    <property type="entry name" value="RING/U-box"/>
    <property type="match status" value="1"/>
</dbReference>
<feature type="domain" description="RING-type" evidence="4">
    <location>
        <begin position="248"/>
        <end position="290"/>
    </location>
</feature>
<protein>
    <recommendedName>
        <fullName evidence="4">RING-type domain-containing protein</fullName>
    </recommendedName>
</protein>
<proteinExistence type="predicted"/>
<evidence type="ECO:0000259" key="4">
    <source>
        <dbReference type="PROSITE" id="PS50089"/>
    </source>
</evidence>
<dbReference type="EMBL" id="CDMY01000287">
    <property type="protein sequence ID" value="CEL99706.1"/>
    <property type="molecule type" value="Genomic_DNA"/>
</dbReference>
<dbReference type="Pfam" id="PF13920">
    <property type="entry name" value="zf-C3HC4_3"/>
    <property type="match status" value="1"/>
</dbReference>
<keyword evidence="6" id="KW-1185">Reference proteome</keyword>
<keyword evidence="1" id="KW-0479">Metal-binding</keyword>
<feature type="region of interest" description="Disordered" evidence="3">
    <location>
        <begin position="69"/>
        <end position="107"/>
    </location>
</feature>
<evidence type="ECO:0000256" key="2">
    <source>
        <dbReference type="SAM" id="Coils"/>
    </source>
</evidence>
<keyword evidence="2" id="KW-0175">Coiled coil</keyword>
<dbReference type="InterPro" id="IPR001841">
    <property type="entry name" value="Znf_RING"/>
</dbReference>